<organism evidence="1 3">
    <name type="scientific">Xenorhabdus doucetiae</name>
    <dbReference type="NCBI Taxonomy" id="351671"/>
    <lineage>
        <taxon>Bacteria</taxon>
        <taxon>Pseudomonadati</taxon>
        <taxon>Pseudomonadota</taxon>
        <taxon>Gammaproteobacteria</taxon>
        <taxon>Enterobacterales</taxon>
        <taxon>Morganellaceae</taxon>
        <taxon>Xenorhabdus</taxon>
    </lineage>
</organism>
<protein>
    <submittedName>
        <fullName evidence="1">Uncharacterized protein</fullName>
    </submittedName>
</protein>
<evidence type="ECO:0000313" key="2">
    <source>
        <dbReference type="EMBL" id="TYP00674.1"/>
    </source>
</evidence>
<dbReference type="HOGENOM" id="CLU_2621228_0_0_6"/>
<dbReference type="AlphaFoldDB" id="A0A068QT12"/>
<reference evidence="2 4" key="2">
    <citation type="submission" date="2019-07" db="EMBL/GenBank/DDBJ databases">
        <title>Genomic Encyclopedia of Type Strains, Phase I: the one thousand microbial genomes (KMG-I) project.</title>
        <authorList>
            <person name="Kyrpides N."/>
        </authorList>
    </citation>
    <scope>NUCLEOTIDE SEQUENCE [LARGE SCALE GENOMIC DNA]</scope>
    <source>
        <strain evidence="2 4">DSM 17909</strain>
    </source>
</reference>
<evidence type="ECO:0000313" key="3">
    <source>
        <dbReference type="Proteomes" id="UP000032721"/>
    </source>
</evidence>
<sequence length="78" mass="9451">MELSDYLNSIKWSIWHGNIDNALEYLDDCVLICDNDTLHYENHKPLLKHIDEMYWYGENRFPLHLLNRQSMKLLLSAW</sequence>
<dbReference type="EMBL" id="VNHN01000059">
    <property type="protein sequence ID" value="TYP00674.1"/>
    <property type="molecule type" value="Genomic_DNA"/>
</dbReference>
<dbReference type="Proteomes" id="UP000032721">
    <property type="component" value="Chromosome"/>
</dbReference>
<keyword evidence="4" id="KW-1185">Reference proteome</keyword>
<dbReference type="Proteomes" id="UP000324170">
    <property type="component" value="Unassembled WGS sequence"/>
</dbReference>
<reference evidence="1 3" key="1">
    <citation type="submission" date="2013-07" db="EMBL/GenBank/DDBJ databases">
        <authorList>
            <person name="Genoscope - CEA"/>
        </authorList>
    </citation>
    <scope>NUCLEOTIDE SEQUENCE [LARGE SCALE GENOMIC DNA]</scope>
    <source>
        <strain evidence="1">FRM16</strain>
        <strain evidence="3">FRM16 / DSM 17909</strain>
    </source>
</reference>
<dbReference type="EMBL" id="FO704550">
    <property type="protein sequence ID" value="CDG16985.1"/>
    <property type="molecule type" value="Genomic_DNA"/>
</dbReference>
<dbReference type="KEGG" id="xdo:XDD1_1286"/>
<gene>
    <name evidence="2" type="ORF">LY16_02910</name>
    <name evidence="1" type="ORF">XDD1_1286</name>
</gene>
<evidence type="ECO:0000313" key="4">
    <source>
        <dbReference type="Proteomes" id="UP000324170"/>
    </source>
</evidence>
<dbReference type="STRING" id="351671.XDD1_1286"/>
<evidence type="ECO:0000313" key="1">
    <source>
        <dbReference type="EMBL" id="CDG16985.1"/>
    </source>
</evidence>
<proteinExistence type="predicted"/>
<name>A0A068QT12_9GAMM</name>
<accession>A0A068QT12</accession>